<dbReference type="GeneID" id="82256625"/>
<protein>
    <submittedName>
        <fullName evidence="1">Uncharacterized protein</fullName>
    </submittedName>
</protein>
<accession>A0A1H6TK59</accession>
<dbReference type="RefSeq" id="WP_074745337.1">
    <property type="nucleotide sequence ID" value="NZ_FNYS01000005.1"/>
</dbReference>
<reference evidence="1 2" key="1">
    <citation type="submission" date="2016-10" db="EMBL/GenBank/DDBJ databases">
        <authorList>
            <person name="de Groot N.N."/>
        </authorList>
    </citation>
    <scope>NUCLEOTIDE SEQUENCE [LARGE SCALE GENOMIC DNA]</scope>
    <source>
        <strain evidence="1 2">DSM 23048</strain>
    </source>
</reference>
<proteinExistence type="predicted"/>
<organism evidence="1 2">
    <name type="scientific">Myroides marinus</name>
    <dbReference type="NCBI Taxonomy" id="703342"/>
    <lineage>
        <taxon>Bacteria</taxon>
        <taxon>Pseudomonadati</taxon>
        <taxon>Bacteroidota</taxon>
        <taxon>Flavobacteriia</taxon>
        <taxon>Flavobacteriales</taxon>
        <taxon>Flavobacteriaceae</taxon>
        <taxon>Myroides</taxon>
    </lineage>
</organism>
<evidence type="ECO:0000313" key="1">
    <source>
        <dbReference type="EMBL" id="SEI80438.1"/>
    </source>
</evidence>
<gene>
    <name evidence="1" type="ORF">SAMN04488018_10517</name>
</gene>
<dbReference type="EMBL" id="FNYS01000005">
    <property type="protein sequence ID" value="SEI80438.1"/>
    <property type="molecule type" value="Genomic_DNA"/>
</dbReference>
<dbReference type="AlphaFoldDB" id="A0A1H6TK59"/>
<evidence type="ECO:0000313" key="2">
    <source>
        <dbReference type="Proteomes" id="UP000183077"/>
    </source>
</evidence>
<dbReference type="Proteomes" id="UP000183077">
    <property type="component" value="Unassembled WGS sequence"/>
</dbReference>
<name>A0A1H6TK59_9FLAO</name>
<sequence length="161" mass="19311">MKIGKRFNQLTVKEYFYYLDNYKKYTDFNILGIYKSILENEKLTVTNKVAIREYANKTFQKTFEFLQLKDPIVYFEVFTLGLDLTNGDKNRIWDDIRSNQQKILANKRIKHRNFGDYSKHNCGNDTCVYNGMMIRQGSKLSEGNMHFKTDKKKYNHRPNKY</sequence>